<feature type="domain" description="3-oxo-5-alpha-steroid 4-dehydrogenase C-terminal" evidence="10">
    <location>
        <begin position="151"/>
        <end position="305"/>
    </location>
</feature>
<accession>A0A1G4J872</accession>
<dbReference type="OrthoDB" id="540503at2759"/>
<dbReference type="InterPro" id="IPR001104">
    <property type="entry name" value="3-oxo-5_a-steroid_4-DH_C"/>
</dbReference>
<evidence type="ECO:0000256" key="2">
    <source>
        <dbReference type="ARBA" id="ARBA00007742"/>
    </source>
</evidence>
<proteinExistence type="inferred from homology"/>
<dbReference type="GO" id="GO:0005789">
    <property type="term" value="C:endoplasmic reticulum membrane"/>
    <property type="evidence" value="ECO:0007669"/>
    <property type="project" value="EnsemblFungi"/>
</dbReference>
<keyword evidence="5 9" id="KW-1133">Transmembrane helix</keyword>
<sequence>MGVLVKSRSKSLQDVELPAGVKSLSSALKEISIKNKNINTNRIRLTILKEDKQIPVTSDHAFENLTDAKLFAKDIGPQIGWRLVFFVEYLGPILLHSVMYYLSTRPELASFHCKSRNYNPFTNRVAYTLVMVHYVKRELESLFLHQFSQSTMPLFNLFKNSFHYWILNGAISLGYFGYGFLLKDITVFKLYSKLKLDNFNLLLGIFVLSEFWNFYTHVQLRRWGNSQRAKGITQRIPLEDGIFKLFVAPNYTFEVFAWIAFTMIFKLNFFAVIFLFVSTAQLYLWALKKNKRYGTKRAFLIPFVF</sequence>
<name>A0A1G4J872_9SACH</name>
<dbReference type="AlphaFoldDB" id="A0A1G4J872"/>
<evidence type="ECO:0000256" key="7">
    <source>
        <dbReference type="ARBA" id="ARBA00023098"/>
    </source>
</evidence>
<dbReference type="Pfam" id="PF02544">
    <property type="entry name" value="Steroid_dh"/>
    <property type="match status" value="1"/>
</dbReference>
<evidence type="ECO:0000313" key="11">
    <source>
        <dbReference type="EMBL" id="SCU86112.1"/>
    </source>
</evidence>
<evidence type="ECO:0000259" key="10">
    <source>
        <dbReference type="Pfam" id="PF02544"/>
    </source>
</evidence>
<evidence type="ECO:0000256" key="1">
    <source>
        <dbReference type="ARBA" id="ARBA00004141"/>
    </source>
</evidence>
<evidence type="ECO:0000256" key="8">
    <source>
        <dbReference type="ARBA" id="ARBA00023136"/>
    </source>
</evidence>
<feature type="transmembrane region" description="Helical" evidence="9">
    <location>
        <begin position="162"/>
        <end position="181"/>
    </location>
</feature>
<keyword evidence="3" id="KW-0444">Lipid biosynthesis</keyword>
<evidence type="ECO:0000313" key="12">
    <source>
        <dbReference type="Proteomes" id="UP000190274"/>
    </source>
</evidence>
<evidence type="ECO:0000256" key="9">
    <source>
        <dbReference type="SAM" id="Phobius"/>
    </source>
</evidence>
<reference evidence="11 12" key="1">
    <citation type="submission" date="2016-03" db="EMBL/GenBank/DDBJ databases">
        <authorList>
            <person name="Devillers H."/>
        </authorList>
    </citation>
    <scope>NUCLEOTIDE SEQUENCE [LARGE SCALE GENOMIC DNA]</scope>
    <source>
        <strain evidence="11">CBS 10888</strain>
    </source>
</reference>
<evidence type="ECO:0000256" key="5">
    <source>
        <dbReference type="ARBA" id="ARBA00022989"/>
    </source>
</evidence>
<organism evidence="11 12">
    <name type="scientific">Lachancea dasiensis</name>
    <dbReference type="NCBI Taxonomy" id="1072105"/>
    <lineage>
        <taxon>Eukaryota</taxon>
        <taxon>Fungi</taxon>
        <taxon>Dikarya</taxon>
        <taxon>Ascomycota</taxon>
        <taxon>Saccharomycotina</taxon>
        <taxon>Saccharomycetes</taxon>
        <taxon>Saccharomycetales</taxon>
        <taxon>Saccharomycetaceae</taxon>
        <taxon>Lachancea</taxon>
    </lineage>
</organism>
<comment type="subcellular location">
    <subcellularLocation>
        <location evidence="1">Membrane</location>
        <topology evidence="1">Multi-pass membrane protein</topology>
    </subcellularLocation>
</comment>
<dbReference type="PANTHER" id="PTHR10556:SF28">
    <property type="entry name" value="VERY-LONG-CHAIN ENOYL-COA REDUCTASE"/>
    <property type="match status" value="1"/>
</dbReference>
<dbReference type="Proteomes" id="UP000190274">
    <property type="component" value="Chromosome D"/>
</dbReference>
<dbReference type="GO" id="GO:0042761">
    <property type="term" value="P:very long-chain fatty acid biosynthetic process"/>
    <property type="evidence" value="ECO:0007669"/>
    <property type="project" value="TreeGrafter"/>
</dbReference>
<feature type="transmembrane region" description="Helical" evidence="9">
    <location>
        <begin position="267"/>
        <end position="287"/>
    </location>
</feature>
<feature type="transmembrane region" description="Helical" evidence="9">
    <location>
        <begin position="79"/>
        <end position="102"/>
    </location>
</feature>
<keyword evidence="8 9" id="KW-0472">Membrane</keyword>
<keyword evidence="4 9" id="KW-0812">Transmembrane</keyword>
<gene>
    <name evidence="11" type="ORF">LADA_0D12354G</name>
</gene>
<evidence type="ECO:0000256" key="4">
    <source>
        <dbReference type="ARBA" id="ARBA00022692"/>
    </source>
</evidence>
<dbReference type="PANTHER" id="PTHR10556">
    <property type="entry name" value="3-OXO-5-ALPHA-STEROID 4-DEHYDROGENASE"/>
    <property type="match status" value="1"/>
</dbReference>
<dbReference type="InterPro" id="IPR039357">
    <property type="entry name" value="SRD5A/TECR"/>
</dbReference>
<keyword evidence="12" id="KW-1185">Reference proteome</keyword>
<dbReference type="PROSITE" id="PS50244">
    <property type="entry name" value="S5A_REDUCTASE"/>
    <property type="match status" value="1"/>
</dbReference>
<dbReference type="GO" id="GO:0016627">
    <property type="term" value="F:oxidoreductase activity, acting on the CH-CH group of donors"/>
    <property type="evidence" value="ECO:0007669"/>
    <property type="project" value="InterPro"/>
</dbReference>
<dbReference type="STRING" id="1266660.A0A1G4J872"/>
<evidence type="ECO:0000256" key="3">
    <source>
        <dbReference type="ARBA" id="ARBA00022516"/>
    </source>
</evidence>
<keyword evidence="6" id="KW-0560">Oxidoreductase</keyword>
<feature type="transmembrane region" description="Helical" evidence="9">
    <location>
        <begin position="201"/>
        <end position="220"/>
    </location>
</feature>
<comment type="similarity">
    <text evidence="2">Belongs to the steroid 5-alpha reductase family.</text>
</comment>
<protein>
    <submittedName>
        <fullName evidence="11">LADA_0D12354g1_1</fullName>
    </submittedName>
</protein>
<keyword evidence="7" id="KW-0443">Lipid metabolism</keyword>
<dbReference type="EMBL" id="LT598454">
    <property type="protein sequence ID" value="SCU86112.1"/>
    <property type="molecule type" value="Genomic_DNA"/>
</dbReference>
<evidence type="ECO:0000256" key="6">
    <source>
        <dbReference type="ARBA" id="ARBA00023002"/>
    </source>
</evidence>